<sequence>MKRKTLLIGTISSVGILAFCFVVFALTFSNEVPTSGSTIPGEMQLFQIEGDTNMTSGTVFIYDGSQYNGYSLNCNQTICNTTVNLSSWSDMGTYTFYFFVDGVTSAIYNFTINRVPSKVQGLVVERYNTTALKLNWSDNPESDIVGYRIYRSTDSNFTTNSTYLIANESEVNTSEYIDNGLTTGTTYYYMVTAVDSIGQEGEASDMKNETVADATPPVEPIVNPPSGSTVNTTSPVINIDYSHGGENVSLKIFSGGQLIKDMGNGMNFTWTPVLNNGTTYMFVFNATDQFGNERLTNYTITTSGSADVNFSVIDTVHITSQGIAVKDKVLAGDYVLLKYSLSMYGGDYVRVKMSDLVSATDIIDLTNDTQPIAFCEEDYNATSKDIVANPSKNVYYIKNDYDETQNALNCTDTNAGGLTEYNVYIKIPIPADKESGTYTSTIYWGLYDKEK</sequence>
<evidence type="ECO:0000259" key="1">
    <source>
        <dbReference type="PROSITE" id="PS50853"/>
    </source>
</evidence>
<dbReference type="SMART" id="SM00060">
    <property type="entry name" value="FN3"/>
    <property type="match status" value="1"/>
</dbReference>
<dbReference type="Proteomes" id="UP000885706">
    <property type="component" value="Unassembled WGS sequence"/>
</dbReference>
<feature type="domain" description="Fibronectin type-III" evidence="1">
    <location>
        <begin position="115"/>
        <end position="214"/>
    </location>
</feature>
<dbReference type="InterPro" id="IPR013783">
    <property type="entry name" value="Ig-like_fold"/>
</dbReference>
<organism evidence="2">
    <name type="scientific">Desulfofervidus auxilii</name>
    <dbReference type="NCBI Taxonomy" id="1621989"/>
    <lineage>
        <taxon>Bacteria</taxon>
        <taxon>Pseudomonadati</taxon>
        <taxon>Thermodesulfobacteriota</taxon>
        <taxon>Candidatus Desulfofervidia</taxon>
        <taxon>Candidatus Desulfofervidales</taxon>
        <taxon>Candidatus Desulfofervidaceae</taxon>
        <taxon>Candidatus Desulfofervidus</taxon>
    </lineage>
</organism>
<reference evidence="2" key="1">
    <citation type="journal article" date="2020" name="mSystems">
        <title>Genome- and Community-Level Interaction Insights into Carbon Utilization and Element Cycling Functions of Hydrothermarchaeota in Hydrothermal Sediment.</title>
        <authorList>
            <person name="Zhou Z."/>
            <person name="Liu Y."/>
            <person name="Xu W."/>
            <person name="Pan J."/>
            <person name="Luo Z.H."/>
            <person name="Li M."/>
        </authorList>
    </citation>
    <scope>NUCLEOTIDE SEQUENCE [LARGE SCALE GENOMIC DNA]</scope>
    <source>
        <strain evidence="2">HyVt-113</strain>
    </source>
</reference>
<dbReference type="AlphaFoldDB" id="A0A7V0IA62"/>
<dbReference type="Pfam" id="PF00041">
    <property type="entry name" value="fn3"/>
    <property type="match status" value="1"/>
</dbReference>
<dbReference type="InterPro" id="IPR036116">
    <property type="entry name" value="FN3_sf"/>
</dbReference>
<dbReference type="Gene3D" id="2.60.40.10">
    <property type="entry name" value="Immunoglobulins"/>
    <property type="match status" value="1"/>
</dbReference>
<proteinExistence type="predicted"/>
<dbReference type="SUPFAM" id="SSF49265">
    <property type="entry name" value="Fibronectin type III"/>
    <property type="match status" value="1"/>
</dbReference>
<dbReference type="PROSITE" id="PS50853">
    <property type="entry name" value="FN3"/>
    <property type="match status" value="1"/>
</dbReference>
<gene>
    <name evidence="2" type="ORF">ENF30_01230</name>
</gene>
<name>A0A7V0IA62_DESA2</name>
<evidence type="ECO:0000313" key="2">
    <source>
        <dbReference type="EMBL" id="HDD35400.1"/>
    </source>
</evidence>
<dbReference type="InterPro" id="IPR003961">
    <property type="entry name" value="FN3_dom"/>
</dbReference>
<dbReference type="CDD" id="cd00063">
    <property type="entry name" value="FN3"/>
    <property type="match status" value="1"/>
</dbReference>
<protein>
    <submittedName>
        <fullName evidence="2">Fibronectin type III domain-containing protein</fullName>
    </submittedName>
</protein>
<dbReference type="EMBL" id="DQWQ01000056">
    <property type="protein sequence ID" value="HDD35400.1"/>
    <property type="molecule type" value="Genomic_DNA"/>
</dbReference>
<comment type="caution">
    <text evidence="2">The sequence shown here is derived from an EMBL/GenBank/DDBJ whole genome shotgun (WGS) entry which is preliminary data.</text>
</comment>
<accession>A0A7V0IA62</accession>